<dbReference type="OrthoDB" id="9905203at2"/>
<feature type="signal peptide" evidence="1">
    <location>
        <begin position="1"/>
        <end position="22"/>
    </location>
</feature>
<evidence type="ECO:0000313" key="3">
    <source>
        <dbReference type="Proteomes" id="UP000246077"/>
    </source>
</evidence>
<evidence type="ECO:0000256" key="1">
    <source>
        <dbReference type="SAM" id="SignalP"/>
    </source>
</evidence>
<dbReference type="Proteomes" id="UP000246077">
    <property type="component" value="Unassembled WGS sequence"/>
</dbReference>
<comment type="caution">
    <text evidence="2">The sequence shown here is derived from an EMBL/GenBank/DDBJ whole genome shotgun (WGS) entry which is preliminary data.</text>
</comment>
<keyword evidence="1" id="KW-0732">Signal</keyword>
<name>A0A317EA74_9PROT</name>
<dbReference type="EMBL" id="QGLF01000001">
    <property type="protein sequence ID" value="PWR23452.1"/>
    <property type="molecule type" value="Genomic_DNA"/>
</dbReference>
<keyword evidence="3" id="KW-1185">Reference proteome</keyword>
<organism evidence="2 3">
    <name type="scientific">Zavarzinia compransoris</name>
    <dbReference type="NCBI Taxonomy" id="1264899"/>
    <lineage>
        <taxon>Bacteria</taxon>
        <taxon>Pseudomonadati</taxon>
        <taxon>Pseudomonadota</taxon>
        <taxon>Alphaproteobacteria</taxon>
        <taxon>Rhodospirillales</taxon>
        <taxon>Zavarziniaceae</taxon>
        <taxon>Zavarzinia</taxon>
    </lineage>
</organism>
<dbReference type="RefSeq" id="WP_109919485.1">
    <property type="nucleotide sequence ID" value="NZ_QGLF01000001.1"/>
</dbReference>
<dbReference type="AlphaFoldDB" id="A0A317EA74"/>
<protein>
    <submittedName>
        <fullName evidence="2">Uncharacterized protein</fullName>
    </submittedName>
</protein>
<proteinExistence type="predicted"/>
<reference evidence="3" key="1">
    <citation type="submission" date="2018-05" db="EMBL/GenBank/DDBJ databases">
        <title>Zavarzinia sp. HR-AS.</title>
        <authorList>
            <person name="Lee Y."/>
            <person name="Jeon C.O."/>
        </authorList>
    </citation>
    <scope>NUCLEOTIDE SEQUENCE [LARGE SCALE GENOMIC DNA]</scope>
    <source>
        <strain evidence="3">DSM 1231</strain>
    </source>
</reference>
<sequence>MTARRLLGTLALALLLPGMAGAQQALSPADAARKREYYDFLLNPRGATAAQIDEFRRHCAAGIIPTAMRDKPESYTYGQTASEICVAVLTRIGREGKLLEPYRPLMVELTGDDRAYEGIPAAIGVAAMANKPVASLGEGKGLTMKPALTFDAGFVSGYLKGFPGTPPAVTEERLQAIAEGCLDQKGGSLNNCYIAGRIYGFRARNGQNPVP</sequence>
<gene>
    <name evidence="2" type="ORF">DKG75_02455</name>
</gene>
<feature type="chain" id="PRO_5016249569" evidence="1">
    <location>
        <begin position="23"/>
        <end position="211"/>
    </location>
</feature>
<accession>A0A317EA74</accession>
<evidence type="ECO:0000313" key="2">
    <source>
        <dbReference type="EMBL" id="PWR23452.1"/>
    </source>
</evidence>